<dbReference type="Proteomes" id="UP000694853">
    <property type="component" value="Unplaced"/>
</dbReference>
<evidence type="ECO:0000313" key="2">
    <source>
        <dbReference type="Proteomes" id="UP000694853"/>
    </source>
</evidence>
<dbReference type="AlphaFoldDB" id="A0A8B8KVW6"/>
<proteinExistence type="predicted"/>
<dbReference type="KEGG" id="aprc:113859438"/>
<sequence>MVKDCSQQKITCNNCEKLGYTVNVCWAARKSGNASTAQRPESRGSAGPSTGQKPSIPGRVFAMTGAEASQSEKLIRGKCIIKGRLLDVLFDSSATHSFVSVDCVKSLDLYVAKLPCNVVLTTPTSKPVVTS</sequence>
<dbReference type="RefSeq" id="XP_027348015.1">
    <property type="nucleotide sequence ID" value="XM_027492214.1"/>
</dbReference>
<evidence type="ECO:0000256" key="1">
    <source>
        <dbReference type="SAM" id="MobiDB-lite"/>
    </source>
</evidence>
<accession>A0A8B8KVW6</accession>
<evidence type="ECO:0000313" key="3">
    <source>
        <dbReference type="RefSeq" id="XP_027348015.1"/>
    </source>
</evidence>
<name>A0A8B8KVW6_ABRPR</name>
<gene>
    <name evidence="3" type="primary">LOC113859438</name>
</gene>
<dbReference type="Gene3D" id="2.40.70.10">
    <property type="entry name" value="Acid Proteases"/>
    <property type="match status" value="1"/>
</dbReference>
<reference evidence="2" key="1">
    <citation type="journal article" date="2019" name="Toxins">
        <title>Detection of Abrin-Like and Prepropulchellin-Like Toxin Genes and Transcripts Using Whole Genome Sequencing and Full-Length Transcript Sequencing of Abrus precatorius.</title>
        <authorList>
            <person name="Hovde B.T."/>
            <person name="Daligault H.E."/>
            <person name="Hanschen E.R."/>
            <person name="Kunde Y.A."/>
            <person name="Johnson M.B."/>
            <person name="Starkenburg S.R."/>
            <person name="Johnson S.L."/>
        </authorList>
    </citation>
    <scope>NUCLEOTIDE SEQUENCE [LARGE SCALE GENOMIC DNA]</scope>
</reference>
<keyword evidence="2" id="KW-1185">Reference proteome</keyword>
<dbReference type="Pfam" id="PF08284">
    <property type="entry name" value="RVP_2"/>
    <property type="match status" value="1"/>
</dbReference>
<feature type="region of interest" description="Disordered" evidence="1">
    <location>
        <begin position="32"/>
        <end position="58"/>
    </location>
</feature>
<organism evidence="2 3">
    <name type="scientific">Abrus precatorius</name>
    <name type="common">Indian licorice</name>
    <name type="synonym">Glycine abrus</name>
    <dbReference type="NCBI Taxonomy" id="3816"/>
    <lineage>
        <taxon>Eukaryota</taxon>
        <taxon>Viridiplantae</taxon>
        <taxon>Streptophyta</taxon>
        <taxon>Embryophyta</taxon>
        <taxon>Tracheophyta</taxon>
        <taxon>Spermatophyta</taxon>
        <taxon>Magnoliopsida</taxon>
        <taxon>eudicotyledons</taxon>
        <taxon>Gunneridae</taxon>
        <taxon>Pentapetalae</taxon>
        <taxon>rosids</taxon>
        <taxon>fabids</taxon>
        <taxon>Fabales</taxon>
        <taxon>Fabaceae</taxon>
        <taxon>Papilionoideae</taxon>
        <taxon>50 kb inversion clade</taxon>
        <taxon>NPAAA clade</taxon>
        <taxon>indigoferoid/millettioid clade</taxon>
        <taxon>Abreae</taxon>
        <taxon>Abrus</taxon>
    </lineage>
</organism>
<dbReference type="InterPro" id="IPR021109">
    <property type="entry name" value="Peptidase_aspartic_dom_sf"/>
</dbReference>
<reference evidence="3" key="2">
    <citation type="submission" date="2025-08" db="UniProtKB">
        <authorList>
            <consortium name="RefSeq"/>
        </authorList>
    </citation>
    <scope>IDENTIFICATION</scope>
    <source>
        <tissue evidence="3">Young leaves</tissue>
    </source>
</reference>
<dbReference type="GeneID" id="113859438"/>
<dbReference type="OrthoDB" id="1435896at2759"/>
<dbReference type="CDD" id="cd00303">
    <property type="entry name" value="retropepsin_like"/>
    <property type="match status" value="1"/>
</dbReference>
<protein>
    <submittedName>
        <fullName evidence="3">Uncharacterized protein LOC113859438</fullName>
    </submittedName>
</protein>